<reference evidence="2 3" key="1">
    <citation type="submission" date="2012-06" db="EMBL/GenBank/DDBJ databases">
        <title>The Genome Sequence of Aeromonas hydrophila SSU.</title>
        <authorList>
            <consortium name="The Broad Institute Genome Sequencing Platform"/>
            <person name="Earl A."/>
            <person name="Ward D."/>
            <person name="Feldgarden M."/>
            <person name="Gevers D."/>
            <person name="Chopra A."/>
            <person name="Walker B."/>
            <person name="Young S.K."/>
            <person name="Zeng Q."/>
            <person name="Gargeya S."/>
            <person name="Fitzgerald M."/>
            <person name="Haas B."/>
            <person name="Abouelleil A."/>
            <person name="Alvarado L."/>
            <person name="Arachchi H.M."/>
            <person name="Berlin A.M."/>
            <person name="Chapman S.B."/>
            <person name="Goldberg J."/>
            <person name="Griggs A."/>
            <person name="Gujja S."/>
            <person name="Hansen M."/>
            <person name="Howarth C."/>
            <person name="Imamovic A."/>
            <person name="Larimer J."/>
            <person name="McCowan C."/>
            <person name="Montmayeur A."/>
            <person name="Murphy C."/>
            <person name="Neiman D."/>
            <person name="Pearson M."/>
            <person name="Priest M."/>
            <person name="Roberts A."/>
            <person name="Saif S."/>
            <person name="Shea T."/>
            <person name="Sisk P."/>
            <person name="Sykes S."/>
            <person name="Wortman J."/>
            <person name="Nusbaum C."/>
            <person name="Birren B."/>
        </authorList>
    </citation>
    <scope>NUCLEOTIDE SEQUENCE [LARGE SCALE GENOMIC DNA]</scope>
    <source>
        <strain evidence="2 3">SSU</strain>
    </source>
</reference>
<dbReference type="PANTHER" id="PTHR43792:SF9">
    <property type="entry name" value="RIBOSOMAL-PROTEIN-ALANINE ACETYLTRANSFERASE"/>
    <property type="match status" value="1"/>
</dbReference>
<sequence>MSLVHSDVVPPLPRALPSLSTPRLLLRAFDAKDSADLFAIYGDPLVMRFVGEPPFPSLATVAQMLASVERLLAAGESLEWGLVARDSERLIGTCGLHSFANEAGLRQAEVGCLLARSHWGEGWMAEALTALIAYARQLGLATLVADIEPDNLPSQRLFERLGFVWQQDTCYRLALGEGITPDRG</sequence>
<dbReference type="Gene3D" id="3.40.630.30">
    <property type="match status" value="1"/>
</dbReference>
<comment type="caution">
    <text evidence="2">The sequence shown here is derived from an EMBL/GenBank/DDBJ whole genome shotgun (WGS) entry which is preliminary data.</text>
</comment>
<dbReference type="PANTHER" id="PTHR43792">
    <property type="entry name" value="GNAT FAMILY, PUTATIVE (AFU_ORTHOLOGUE AFUA_3G00765)-RELATED-RELATED"/>
    <property type="match status" value="1"/>
</dbReference>
<organism evidence="2 3">
    <name type="scientific">Aeromonas dhakensis</name>
    <dbReference type="NCBI Taxonomy" id="196024"/>
    <lineage>
        <taxon>Bacteria</taxon>
        <taxon>Pseudomonadati</taxon>
        <taxon>Pseudomonadota</taxon>
        <taxon>Gammaproteobacteria</taxon>
        <taxon>Aeromonadales</taxon>
        <taxon>Aeromonadaceae</taxon>
        <taxon>Aeromonas</taxon>
    </lineage>
</organism>
<accession>K1J6P1</accession>
<dbReference type="GO" id="GO:0008999">
    <property type="term" value="F:protein-N-terminal-alanine acetyltransferase activity"/>
    <property type="evidence" value="ECO:0007669"/>
    <property type="project" value="TreeGrafter"/>
</dbReference>
<feature type="domain" description="N-acetyltransferase" evidence="1">
    <location>
        <begin position="24"/>
        <end position="182"/>
    </location>
</feature>
<dbReference type="EMBL" id="AGWR01000039">
    <property type="protein sequence ID" value="EKB26091.1"/>
    <property type="molecule type" value="Genomic_DNA"/>
</dbReference>
<dbReference type="RefSeq" id="WP_005308213.1">
    <property type="nucleotide sequence ID" value="NZ_JDWD01000168.1"/>
</dbReference>
<dbReference type="InterPro" id="IPR016181">
    <property type="entry name" value="Acyl_CoA_acyltransferase"/>
</dbReference>
<evidence type="ECO:0000259" key="1">
    <source>
        <dbReference type="PROSITE" id="PS51186"/>
    </source>
</evidence>
<dbReference type="HOGENOM" id="CLU_013985_3_6_6"/>
<dbReference type="Pfam" id="PF13302">
    <property type="entry name" value="Acetyltransf_3"/>
    <property type="match status" value="1"/>
</dbReference>
<keyword evidence="3" id="KW-1185">Reference proteome</keyword>
<dbReference type="AlphaFoldDB" id="K1J6P1"/>
<dbReference type="PATRIC" id="fig|1073377.4.peg.4009"/>
<dbReference type="InterPro" id="IPR000182">
    <property type="entry name" value="GNAT_dom"/>
</dbReference>
<dbReference type="PROSITE" id="PS51186">
    <property type="entry name" value="GNAT"/>
    <property type="match status" value="1"/>
</dbReference>
<name>K1J6P1_9GAMM</name>
<gene>
    <name evidence="2" type="ORF">HMPREF1171_03950</name>
</gene>
<evidence type="ECO:0000313" key="2">
    <source>
        <dbReference type="EMBL" id="EKB26091.1"/>
    </source>
</evidence>
<dbReference type="CDD" id="cd04301">
    <property type="entry name" value="NAT_SF"/>
    <property type="match status" value="1"/>
</dbReference>
<dbReference type="InterPro" id="IPR051531">
    <property type="entry name" value="N-acetyltransferase"/>
</dbReference>
<dbReference type="GO" id="GO:0005737">
    <property type="term" value="C:cytoplasm"/>
    <property type="evidence" value="ECO:0007669"/>
    <property type="project" value="TreeGrafter"/>
</dbReference>
<dbReference type="SUPFAM" id="SSF55729">
    <property type="entry name" value="Acyl-CoA N-acyltransferases (Nat)"/>
    <property type="match status" value="1"/>
</dbReference>
<dbReference type="Proteomes" id="UP000005149">
    <property type="component" value="Unassembled WGS sequence"/>
</dbReference>
<proteinExistence type="predicted"/>
<protein>
    <recommendedName>
        <fullName evidence="1">N-acetyltransferase domain-containing protein</fullName>
    </recommendedName>
</protein>
<evidence type="ECO:0000313" key="3">
    <source>
        <dbReference type="Proteomes" id="UP000005149"/>
    </source>
</evidence>